<dbReference type="Proteomes" id="UP000315252">
    <property type="component" value="Unassembled WGS sequence"/>
</dbReference>
<sequence length="151" mass="16922">MDPITAIGLVGSIASVVSLLRSEGETPTPETVTNIVIQNSEKVIIRGSTQLKTSILDKVDSEDIEDISVEIINLFNFDAKLMNRIHEKCLREFDEILDNHESSDTDAELGYKKAQFCVCRNLNLVLRSNNGVFPNDDFKVLFERFQCGLIS</sequence>
<gene>
    <name evidence="1" type="ORF">FKG95_28980</name>
</gene>
<protein>
    <submittedName>
        <fullName evidence="1">Uncharacterized protein</fullName>
    </submittedName>
</protein>
<keyword evidence="2" id="KW-1185">Reference proteome</keyword>
<name>A0A545STN8_9PROT</name>
<dbReference type="AlphaFoldDB" id="A0A545STN8"/>
<comment type="caution">
    <text evidence="1">The sequence shown here is derived from an EMBL/GenBank/DDBJ whole genome shotgun (WGS) entry which is preliminary data.</text>
</comment>
<evidence type="ECO:0000313" key="2">
    <source>
        <dbReference type="Proteomes" id="UP000315252"/>
    </source>
</evidence>
<dbReference type="RefSeq" id="WP_142899961.1">
    <property type="nucleotide sequence ID" value="NZ_ML660073.1"/>
</dbReference>
<proteinExistence type="predicted"/>
<evidence type="ECO:0000313" key="1">
    <source>
        <dbReference type="EMBL" id="TQV68339.1"/>
    </source>
</evidence>
<accession>A0A545STN8</accession>
<reference evidence="1 2" key="1">
    <citation type="submission" date="2019-06" db="EMBL/GenBank/DDBJ databases">
        <title>Whole genome sequence for Rhodospirillaceae sp. R148.</title>
        <authorList>
            <person name="Wang G."/>
        </authorList>
    </citation>
    <scope>NUCLEOTIDE SEQUENCE [LARGE SCALE GENOMIC DNA]</scope>
    <source>
        <strain evidence="1 2">R148</strain>
    </source>
</reference>
<organism evidence="1 2">
    <name type="scientific">Denitrobaculum tricleocarpae</name>
    <dbReference type="NCBI Taxonomy" id="2591009"/>
    <lineage>
        <taxon>Bacteria</taxon>
        <taxon>Pseudomonadati</taxon>
        <taxon>Pseudomonadota</taxon>
        <taxon>Alphaproteobacteria</taxon>
        <taxon>Rhodospirillales</taxon>
        <taxon>Rhodospirillaceae</taxon>
        <taxon>Denitrobaculum</taxon>
    </lineage>
</organism>
<dbReference type="EMBL" id="VHSH01000022">
    <property type="protein sequence ID" value="TQV68339.1"/>
    <property type="molecule type" value="Genomic_DNA"/>
</dbReference>